<comment type="caution">
    <text evidence="4">The sequence shown here is derived from an EMBL/GenBank/DDBJ whole genome shotgun (WGS) entry which is preliminary data.</text>
</comment>
<protein>
    <recommendedName>
        <fullName evidence="3">Outer membrane protein beta-barrel domain-containing protein</fullName>
    </recommendedName>
</protein>
<feature type="chain" id="PRO_5043910187" description="Outer membrane protein beta-barrel domain-containing protein" evidence="2">
    <location>
        <begin position="19"/>
        <end position="189"/>
    </location>
</feature>
<feature type="domain" description="Outer membrane protein beta-barrel" evidence="3">
    <location>
        <begin position="4"/>
        <end position="184"/>
    </location>
</feature>
<dbReference type="EMBL" id="BQKB01000042">
    <property type="protein sequence ID" value="GJM53563.1"/>
    <property type="molecule type" value="Genomic_DNA"/>
</dbReference>
<evidence type="ECO:0000256" key="1">
    <source>
        <dbReference type="ARBA" id="ARBA00022729"/>
    </source>
</evidence>
<gene>
    <name evidence="4" type="ORF">RCZ15_15790</name>
    <name evidence="5" type="ORF">RCZ16_18790</name>
</gene>
<evidence type="ECO:0000313" key="7">
    <source>
        <dbReference type="Proteomes" id="UP001208692"/>
    </source>
</evidence>
<dbReference type="Proteomes" id="UP001208692">
    <property type="component" value="Unassembled WGS sequence"/>
</dbReference>
<dbReference type="RefSeq" id="WP_264845714.1">
    <property type="nucleotide sequence ID" value="NZ_BPMA01000014.1"/>
</dbReference>
<dbReference type="SUPFAM" id="SSF56925">
    <property type="entry name" value="OMPA-like"/>
    <property type="match status" value="1"/>
</dbReference>
<dbReference type="EMBL" id="BQKA01000030">
    <property type="protein sequence ID" value="GJM50606.1"/>
    <property type="molecule type" value="Genomic_DNA"/>
</dbReference>
<keyword evidence="7" id="KW-1185">Reference proteome</keyword>
<dbReference type="Proteomes" id="UP001207736">
    <property type="component" value="Unassembled WGS sequence"/>
</dbReference>
<evidence type="ECO:0000313" key="6">
    <source>
        <dbReference type="Proteomes" id="UP001207736"/>
    </source>
</evidence>
<dbReference type="InterPro" id="IPR027385">
    <property type="entry name" value="Beta-barrel_OMP"/>
</dbReference>
<dbReference type="AlphaFoldDB" id="A0AAV5ATI4"/>
<feature type="signal peptide" evidence="2">
    <location>
        <begin position="1"/>
        <end position="18"/>
    </location>
</feature>
<evidence type="ECO:0000313" key="5">
    <source>
        <dbReference type="EMBL" id="GJM53563.1"/>
    </source>
</evidence>
<sequence length="189" mass="19626">MKKFLFLVAVALTGVTYAQTEKGGWMAGADLGLSYTSTSTTVKNGSSSNDLGATNVFKFTPNLNYFVIDNLAVGLGLSYTNTKKKNTDAVNEFAVMPNATYFFPLGGDLAPFVGAGVGYGTFSNGSQDSQKGSGLIFGVKGGIAYFVNSGVALTGSVGYDYKNYTNKADSNAKLNTGTLGVGIGVAVFF</sequence>
<dbReference type="InterPro" id="IPR011250">
    <property type="entry name" value="OMP/PagP_B-barrel"/>
</dbReference>
<accession>A0AAV5ATI4</accession>
<dbReference type="Gene3D" id="2.40.160.20">
    <property type="match status" value="1"/>
</dbReference>
<dbReference type="Pfam" id="PF13505">
    <property type="entry name" value="OMP_b-brl"/>
    <property type="match status" value="1"/>
</dbReference>
<organism evidence="4 6">
    <name type="scientific">Capnocytophaga catalasegens</name>
    <dbReference type="NCBI Taxonomy" id="1004260"/>
    <lineage>
        <taxon>Bacteria</taxon>
        <taxon>Pseudomonadati</taxon>
        <taxon>Bacteroidota</taxon>
        <taxon>Flavobacteriia</taxon>
        <taxon>Flavobacteriales</taxon>
        <taxon>Flavobacteriaceae</taxon>
        <taxon>Capnocytophaga</taxon>
    </lineage>
</organism>
<evidence type="ECO:0000259" key="3">
    <source>
        <dbReference type="Pfam" id="PF13505"/>
    </source>
</evidence>
<reference evidence="4 7" key="1">
    <citation type="submission" date="2021-11" db="EMBL/GenBank/DDBJ databases">
        <title>Draft genome sequence of Capnocytophaga sp. strain KC07075 isolated from cat oral cavity.</title>
        <authorList>
            <person name="Suzuki M."/>
            <person name="Imaoka K."/>
            <person name="Kimura M."/>
            <person name="Morikawa S."/>
            <person name="Maeda K."/>
        </authorList>
    </citation>
    <scope>NUCLEOTIDE SEQUENCE</scope>
    <source>
        <strain evidence="4">KC07075</strain>
        <strain evidence="5 7">KC07079</strain>
    </source>
</reference>
<evidence type="ECO:0000256" key="2">
    <source>
        <dbReference type="SAM" id="SignalP"/>
    </source>
</evidence>
<name>A0AAV5ATI4_9FLAO</name>
<proteinExistence type="predicted"/>
<keyword evidence="1 2" id="KW-0732">Signal</keyword>
<evidence type="ECO:0000313" key="4">
    <source>
        <dbReference type="EMBL" id="GJM50606.1"/>
    </source>
</evidence>